<proteinExistence type="inferred from homology"/>
<keyword evidence="3" id="KW-1185">Reference proteome</keyword>
<evidence type="ECO:0000256" key="1">
    <source>
        <dbReference type="ARBA" id="ARBA00007812"/>
    </source>
</evidence>
<name>A0A2H5P2M5_CITUN</name>
<sequence length="81" mass="9688">MNRILEIRFKFYFSARRKELDAQKKEYPLSYKTFEDEIPPPQYAIQILNELTDDERTIICTEAGQHQMWAIRFTSLRGPSC</sequence>
<dbReference type="GO" id="GO:0005948">
    <property type="term" value="C:acetolactate synthase complex"/>
    <property type="evidence" value="ECO:0007669"/>
    <property type="project" value="TreeGrafter"/>
</dbReference>
<evidence type="ECO:0000313" key="2">
    <source>
        <dbReference type="EMBL" id="GAY46623.1"/>
    </source>
</evidence>
<dbReference type="SUPFAM" id="SSF52518">
    <property type="entry name" value="Thiamin diphosphate-binding fold (THDP-binding)"/>
    <property type="match status" value="1"/>
</dbReference>
<dbReference type="AlphaFoldDB" id="A0A2H5P2M5"/>
<dbReference type="PANTHER" id="PTHR18968">
    <property type="entry name" value="THIAMINE PYROPHOSPHATE ENZYMES"/>
    <property type="match status" value="1"/>
</dbReference>
<dbReference type="Gene3D" id="3.40.50.970">
    <property type="match status" value="1"/>
</dbReference>
<evidence type="ECO:0000313" key="3">
    <source>
        <dbReference type="Proteomes" id="UP000236630"/>
    </source>
</evidence>
<dbReference type="EMBL" id="BDQV01000034">
    <property type="protein sequence ID" value="GAY46623.1"/>
    <property type="molecule type" value="Genomic_DNA"/>
</dbReference>
<protein>
    <submittedName>
        <fullName evidence="2">Uncharacterized protein</fullName>
    </submittedName>
</protein>
<accession>A0A2H5P2M5</accession>
<dbReference type="GO" id="GO:0003984">
    <property type="term" value="F:acetolactate synthase activity"/>
    <property type="evidence" value="ECO:0007669"/>
    <property type="project" value="TreeGrafter"/>
</dbReference>
<dbReference type="Proteomes" id="UP000236630">
    <property type="component" value="Unassembled WGS sequence"/>
</dbReference>
<comment type="caution">
    <text evidence="2">The sequence shown here is derived from an EMBL/GenBank/DDBJ whole genome shotgun (WGS) entry which is preliminary data.</text>
</comment>
<dbReference type="InterPro" id="IPR045229">
    <property type="entry name" value="TPP_enz"/>
</dbReference>
<dbReference type="PANTHER" id="PTHR18968:SF13">
    <property type="entry name" value="ACETOLACTATE SYNTHASE CATALYTIC SUBUNIT, MITOCHONDRIAL"/>
    <property type="match status" value="1"/>
</dbReference>
<dbReference type="InterPro" id="IPR029061">
    <property type="entry name" value="THDP-binding"/>
</dbReference>
<gene>
    <name evidence="2" type="ORF">CUMW_098490</name>
</gene>
<dbReference type="GO" id="GO:0009097">
    <property type="term" value="P:isoleucine biosynthetic process"/>
    <property type="evidence" value="ECO:0007669"/>
    <property type="project" value="TreeGrafter"/>
</dbReference>
<dbReference type="Gene3D" id="3.40.50.1220">
    <property type="entry name" value="TPP-binding domain"/>
    <property type="match status" value="1"/>
</dbReference>
<organism evidence="2 3">
    <name type="scientific">Citrus unshiu</name>
    <name type="common">Satsuma mandarin</name>
    <name type="synonym">Citrus nobilis var. unshiu</name>
    <dbReference type="NCBI Taxonomy" id="55188"/>
    <lineage>
        <taxon>Eukaryota</taxon>
        <taxon>Viridiplantae</taxon>
        <taxon>Streptophyta</taxon>
        <taxon>Embryophyta</taxon>
        <taxon>Tracheophyta</taxon>
        <taxon>Spermatophyta</taxon>
        <taxon>Magnoliopsida</taxon>
        <taxon>eudicotyledons</taxon>
        <taxon>Gunneridae</taxon>
        <taxon>Pentapetalae</taxon>
        <taxon>rosids</taxon>
        <taxon>malvids</taxon>
        <taxon>Sapindales</taxon>
        <taxon>Rutaceae</taxon>
        <taxon>Aurantioideae</taxon>
        <taxon>Citrus</taxon>
    </lineage>
</organism>
<dbReference type="GO" id="GO:0009099">
    <property type="term" value="P:L-valine biosynthetic process"/>
    <property type="evidence" value="ECO:0007669"/>
    <property type="project" value="TreeGrafter"/>
</dbReference>
<dbReference type="STRING" id="55188.A0A2H5P2M5"/>
<comment type="similarity">
    <text evidence="1">Belongs to the TPP enzyme family.</text>
</comment>
<reference evidence="2 3" key="1">
    <citation type="journal article" date="2017" name="Front. Genet.">
        <title>Draft sequencing of the heterozygous diploid genome of Satsuma (Citrus unshiu Marc.) using a hybrid assembly approach.</title>
        <authorList>
            <person name="Shimizu T."/>
            <person name="Tanizawa Y."/>
            <person name="Mochizuki T."/>
            <person name="Nagasaki H."/>
            <person name="Yoshioka T."/>
            <person name="Toyoda A."/>
            <person name="Fujiyama A."/>
            <person name="Kaminuma E."/>
            <person name="Nakamura Y."/>
        </authorList>
    </citation>
    <scope>NUCLEOTIDE SEQUENCE [LARGE SCALE GENOMIC DNA]</scope>
    <source>
        <strain evidence="3">cv. Miyagawa wase</strain>
    </source>
</reference>
<dbReference type="GO" id="GO:0050660">
    <property type="term" value="F:flavin adenine dinucleotide binding"/>
    <property type="evidence" value="ECO:0007669"/>
    <property type="project" value="TreeGrafter"/>
</dbReference>